<evidence type="ECO:0000313" key="8">
    <source>
        <dbReference type="Proteomes" id="UP000251314"/>
    </source>
</evidence>
<dbReference type="AlphaFoldDB" id="A0A329SPA9"/>
<proteinExistence type="predicted"/>
<feature type="compositionally biased region" description="Basic and acidic residues" evidence="1">
    <location>
        <begin position="42"/>
        <end position="52"/>
    </location>
</feature>
<sequence length="164" mass="18010">MLHVREYPPVEAELSSTQSAQGSFERKHRFEPILWVVAGKRRIPEGARHPTGEELSSVGPPGGRGQQDPVPKRAGQSYEKSVCKPGSLVVQANVKGFEKPWRVLIDSVDSGDFARRSTLEGSQQYTEALEAQTRDPISVRLATGTPNTVSKVSMDLGVKFLDPR</sequence>
<gene>
    <name evidence="7" type="ORF">PC110_g5304</name>
    <name evidence="2" type="ORF">PC113_g17816</name>
    <name evidence="3" type="ORF">PC115_g17363</name>
    <name evidence="4" type="ORF">PC117_g19017</name>
    <name evidence="5" type="ORF">PC118_g17544</name>
    <name evidence="6" type="ORF">PC129_g19816</name>
</gene>
<accession>A0A329SPA9</accession>
<reference evidence="7 8" key="1">
    <citation type="submission" date="2018-01" db="EMBL/GenBank/DDBJ databases">
        <title>Draft genome of the strawberry crown rot pathogen Phytophthora cactorum.</title>
        <authorList>
            <person name="Armitage A.D."/>
            <person name="Lysoe E."/>
            <person name="Nellist C.F."/>
            <person name="Harrison R.J."/>
            <person name="Brurberg M.B."/>
        </authorList>
    </citation>
    <scope>NUCLEOTIDE SEQUENCE [LARGE SCALE GENOMIC DNA]</scope>
    <source>
        <strain evidence="7 8">10300</strain>
    </source>
</reference>
<name>A0A329SPA9_9STRA</name>
<dbReference type="STRING" id="29920.A0A329SPA9"/>
<comment type="caution">
    <text evidence="7">The sequence shown here is derived from an EMBL/GenBank/DDBJ whole genome shotgun (WGS) entry which is preliminary data.</text>
</comment>
<dbReference type="Proteomes" id="UP000735874">
    <property type="component" value="Unassembled WGS sequence"/>
</dbReference>
<organism evidence="7 8">
    <name type="scientific">Phytophthora cactorum</name>
    <dbReference type="NCBI Taxonomy" id="29920"/>
    <lineage>
        <taxon>Eukaryota</taxon>
        <taxon>Sar</taxon>
        <taxon>Stramenopiles</taxon>
        <taxon>Oomycota</taxon>
        <taxon>Peronosporomycetes</taxon>
        <taxon>Peronosporales</taxon>
        <taxon>Peronosporaceae</taxon>
        <taxon>Phytophthora</taxon>
    </lineage>
</organism>
<dbReference type="Proteomes" id="UP000774804">
    <property type="component" value="Unassembled WGS sequence"/>
</dbReference>
<evidence type="ECO:0000313" key="5">
    <source>
        <dbReference type="EMBL" id="KAG2969258.1"/>
    </source>
</evidence>
<dbReference type="OrthoDB" id="123763at2759"/>
<feature type="region of interest" description="Disordered" evidence="1">
    <location>
        <begin position="41"/>
        <end position="80"/>
    </location>
</feature>
<keyword evidence="8" id="KW-1185">Reference proteome</keyword>
<dbReference type="Proteomes" id="UP000760860">
    <property type="component" value="Unassembled WGS sequence"/>
</dbReference>
<dbReference type="Proteomes" id="UP000736787">
    <property type="component" value="Unassembled WGS sequence"/>
</dbReference>
<dbReference type="Proteomes" id="UP000697107">
    <property type="component" value="Unassembled WGS sequence"/>
</dbReference>
<dbReference type="VEuPathDB" id="FungiDB:PC110_g5304"/>
<evidence type="ECO:0000313" key="3">
    <source>
        <dbReference type="EMBL" id="KAG2896988.1"/>
    </source>
</evidence>
<dbReference type="EMBL" id="MJFZ01000088">
    <property type="protein sequence ID" value="RAW38435.1"/>
    <property type="molecule type" value="Genomic_DNA"/>
</dbReference>
<reference evidence="6" key="2">
    <citation type="submission" date="2018-05" db="EMBL/GenBank/DDBJ databases">
        <title>Effector identification in a new, highly contiguous assembly of the strawberry crown rot pathogen Phytophthora cactorum.</title>
        <authorList>
            <person name="Armitage A.D."/>
            <person name="Nellist C.F."/>
            <person name="Bates H."/>
            <person name="Vickerstaff R.J."/>
            <person name="Harrison R.J."/>
        </authorList>
    </citation>
    <scope>NUCLEOTIDE SEQUENCE</scope>
    <source>
        <strain evidence="2">15-7</strain>
        <strain evidence="3">4032</strain>
        <strain evidence="4">4040</strain>
        <strain evidence="5">P415</strain>
        <strain evidence="6">P421</strain>
    </source>
</reference>
<dbReference type="EMBL" id="RCMI01000818">
    <property type="protein sequence ID" value="KAG2896988.1"/>
    <property type="molecule type" value="Genomic_DNA"/>
</dbReference>
<dbReference type="EMBL" id="RCMV01001318">
    <property type="protein sequence ID" value="KAG3209166.1"/>
    <property type="molecule type" value="Genomic_DNA"/>
</dbReference>
<dbReference type="Proteomes" id="UP000251314">
    <property type="component" value="Unassembled WGS sequence"/>
</dbReference>
<evidence type="ECO:0000313" key="2">
    <source>
        <dbReference type="EMBL" id="KAG2847233.1"/>
    </source>
</evidence>
<dbReference type="EMBL" id="RCML01000802">
    <property type="protein sequence ID" value="KAG2969258.1"/>
    <property type="molecule type" value="Genomic_DNA"/>
</dbReference>
<dbReference type="EMBL" id="RCMK01000800">
    <property type="protein sequence ID" value="KAG2912005.1"/>
    <property type="molecule type" value="Genomic_DNA"/>
</dbReference>
<feature type="region of interest" description="Disordered" evidence="1">
    <location>
        <begin position="1"/>
        <end position="25"/>
    </location>
</feature>
<dbReference type="EMBL" id="RCMG01000794">
    <property type="protein sequence ID" value="KAG2847233.1"/>
    <property type="molecule type" value="Genomic_DNA"/>
</dbReference>
<protein>
    <submittedName>
        <fullName evidence="7">Uncharacterized protein</fullName>
    </submittedName>
</protein>
<evidence type="ECO:0000313" key="6">
    <source>
        <dbReference type="EMBL" id="KAG3209166.1"/>
    </source>
</evidence>
<evidence type="ECO:0000313" key="7">
    <source>
        <dbReference type="EMBL" id="RAW38435.1"/>
    </source>
</evidence>
<evidence type="ECO:0000313" key="4">
    <source>
        <dbReference type="EMBL" id="KAG2912005.1"/>
    </source>
</evidence>
<evidence type="ECO:0000256" key="1">
    <source>
        <dbReference type="SAM" id="MobiDB-lite"/>
    </source>
</evidence>